<organism evidence="2 3">
    <name type="scientific">Thermodesulfitimonas autotrophica</name>
    <dbReference type="NCBI Taxonomy" id="1894989"/>
    <lineage>
        <taxon>Bacteria</taxon>
        <taxon>Bacillati</taxon>
        <taxon>Bacillota</taxon>
        <taxon>Clostridia</taxon>
        <taxon>Thermoanaerobacterales</taxon>
        <taxon>Thermoanaerobacteraceae</taxon>
        <taxon>Thermodesulfitimonas</taxon>
    </lineage>
</organism>
<evidence type="ECO:0000313" key="3">
    <source>
        <dbReference type="Proteomes" id="UP000282654"/>
    </source>
</evidence>
<dbReference type="NCBIfam" id="TIGR02532">
    <property type="entry name" value="IV_pilin_GFxxxE"/>
    <property type="match status" value="1"/>
</dbReference>
<dbReference type="Pfam" id="PF07963">
    <property type="entry name" value="N_methyl"/>
    <property type="match status" value="1"/>
</dbReference>
<gene>
    <name evidence="2" type="ORF">EDD75_0029</name>
</gene>
<keyword evidence="3" id="KW-1185">Reference proteome</keyword>
<name>A0A3N5BTP2_9THEO</name>
<evidence type="ECO:0000256" key="1">
    <source>
        <dbReference type="SAM" id="Phobius"/>
    </source>
</evidence>
<protein>
    <submittedName>
        <fullName evidence="2">Prepilin-type N-terminal cleavage/methylation domain-containing protein</fullName>
    </submittedName>
</protein>
<sequence length="130" mass="14206">MKPWWRGECGMTLVEVLVAAVILGIMATGIFTAYDVSKRLAETARQETKAAGLAQEKLEELRAVDYSALSTVPNPADPPADFVPTVAGFTYRVVVVPNVTTTTKTVTISVYYRVRAAERELSLTMERVAP</sequence>
<dbReference type="AlphaFoldDB" id="A0A3N5BTP2"/>
<accession>A0A3N5BTP2</accession>
<dbReference type="Proteomes" id="UP000282654">
    <property type="component" value="Unassembled WGS sequence"/>
</dbReference>
<feature type="transmembrane region" description="Helical" evidence="1">
    <location>
        <begin position="12"/>
        <end position="34"/>
    </location>
</feature>
<dbReference type="InterPro" id="IPR012902">
    <property type="entry name" value="N_methyl_site"/>
</dbReference>
<dbReference type="InterPro" id="IPR045584">
    <property type="entry name" value="Pilin-like"/>
</dbReference>
<keyword evidence="1" id="KW-0812">Transmembrane</keyword>
<keyword evidence="1" id="KW-0472">Membrane</keyword>
<keyword evidence="1" id="KW-1133">Transmembrane helix</keyword>
<evidence type="ECO:0000313" key="2">
    <source>
        <dbReference type="EMBL" id="RPF49225.1"/>
    </source>
</evidence>
<dbReference type="SUPFAM" id="SSF54523">
    <property type="entry name" value="Pili subunits"/>
    <property type="match status" value="1"/>
</dbReference>
<proteinExistence type="predicted"/>
<comment type="caution">
    <text evidence="2">The sequence shown here is derived from an EMBL/GenBank/DDBJ whole genome shotgun (WGS) entry which is preliminary data.</text>
</comment>
<reference evidence="2 3" key="1">
    <citation type="submission" date="2018-11" db="EMBL/GenBank/DDBJ databases">
        <title>Genomic Encyclopedia of Type Strains, Phase IV (KMG-IV): sequencing the most valuable type-strain genomes for metagenomic binning, comparative biology and taxonomic classification.</title>
        <authorList>
            <person name="Goeker M."/>
        </authorList>
    </citation>
    <scope>NUCLEOTIDE SEQUENCE [LARGE SCALE GENOMIC DNA]</scope>
    <source>
        <strain evidence="2 3">DSM 102936</strain>
    </source>
</reference>
<dbReference type="RefSeq" id="WP_170157634.1">
    <property type="nucleotide sequence ID" value="NZ_RKRE01000001.1"/>
</dbReference>
<dbReference type="EMBL" id="RKRE01000001">
    <property type="protein sequence ID" value="RPF49225.1"/>
    <property type="molecule type" value="Genomic_DNA"/>
</dbReference>